<feature type="transmembrane region" description="Helical" evidence="1">
    <location>
        <begin position="31"/>
        <end position="53"/>
    </location>
</feature>
<gene>
    <name evidence="2" type="ORF">FZC84_00570</name>
</gene>
<keyword evidence="1" id="KW-0472">Membrane</keyword>
<dbReference type="AlphaFoldDB" id="A0A5D4MHZ9"/>
<accession>A0A5D4MHZ9</accession>
<name>A0A5D4MHZ9_9BACI</name>
<dbReference type="EMBL" id="VTEG01000001">
    <property type="protein sequence ID" value="TYS01197.1"/>
    <property type="molecule type" value="Genomic_DNA"/>
</dbReference>
<dbReference type="RefSeq" id="WP_148952562.1">
    <property type="nucleotide sequence ID" value="NZ_VTEG01000001.1"/>
</dbReference>
<evidence type="ECO:0000256" key="1">
    <source>
        <dbReference type="SAM" id="Phobius"/>
    </source>
</evidence>
<protein>
    <submittedName>
        <fullName evidence="2">Uncharacterized protein</fullName>
    </submittedName>
</protein>
<evidence type="ECO:0000313" key="3">
    <source>
        <dbReference type="Proteomes" id="UP000325182"/>
    </source>
</evidence>
<dbReference type="Proteomes" id="UP000325182">
    <property type="component" value="Unassembled WGS sequence"/>
</dbReference>
<comment type="caution">
    <text evidence="2">The sequence shown here is derived from an EMBL/GenBank/DDBJ whole genome shotgun (WGS) entry which is preliminary data.</text>
</comment>
<evidence type="ECO:0000313" key="2">
    <source>
        <dbReference type="EMBL" id="TYS01197.1"/>
    </source>
</evidence>
<proteinExistence type="predicted"/>
<keyword evidence="1" id="KW-1133">Transmembrane helix</keyword>
<sequence>MNRITFSIVIIILLINAGRYSSYLLEGSSSIYYLSMFLLNIAGLITMLVQLYYSYKNKGRD</sequence>
<organism evidence="2 3">
    <name type="scientific">Rossellomorea vietnamensis</name>
    <dbReference type="NCBI Taxonomy" id="218284"/>
    <lineage>
        <taxon>Bacteria</taxon>
        <taxon>Bacillati</taxon>
        <taxon>Bacillota</taxon>
        <taxon>Bacilli</taxon>
        <taxon>Bacillales</taxon>
        <taxon>Bacillaceae</taxon>
        <taxon>Rossellomorea</taxon>
    </lineage>
</organism>
<reference evidence="2 3" key="1">
    <citation type="submission" date="2019-08" db="EMBL/GenBank/DDBJ databases">
        <title>Bacillus genomes from the desert of Cuatro Cienegas, Coahuila.</title>
        <authorList>
            <person name="Olmedo-Alvarez G."/>
        </authorList>
    </citation>
    <scope>NUCLEOTIDE SEQUENCE [LARGE SCALE GENOMIC DNA]</scope>
    <source>
        <strain evidence="2 3">CH128b_4D</strain>
    </source>
</reference>
<keyword evidence="1" id="KW-0812">Transmembrane</keyword>